<evidence type="ECO:0000256" key="1">
    <source>
        <dbReference type="SAM" id="MobiDB-lite"/>
    </source>
</evidence>
<dbReference type="PANTHER" id="PTHR21113:SF4">
    <property type="entry name" value="CHITIN-BINDING TYPE-4 DOMAIN-CONTAINING PROTEIN"/>
    <property type="match status" value="1"/>
</dbReference>
<dbReference type="SUPFAM" id="SSF57625">
    <property type="entry name" value="Invertebrate chitin-binding proteins"/>
    <property type="match status" value="2"/>
</dbReference>
<dbReference type="InterPro" id="IPR002557">
    <property type="entry name" value="Chitin-bd_dom"/>
</dbReference>
<feature type="domain" description="Chitin-binding type-2" evidence="2">
    <location>
        <begin position="60"/>
        <end position="119"/>
    </location>
</feature>
<dbReference type="Gene3D" id="2.170.140.10">
    <property type="entry name" value="Chitin binding domain"/>
    <property type="match status" value="2"/>
</dbReference>
<dbReference type="PANTHER" id="PTHR21113">
    <property type="entry name" value="AGAP001705-PA"/>
    <property type="match status" value="1"/>
</dbReference>
<gene>
    <name evidence="3" type="ORF">ACHAWO_004991</name>
</gene>
<dbReference type="AlphaFoldDB" id="A0ABD3PTS8"/>
<dbReference type="Proteomes" id="UP001530400">
    <property type="component" value="Unassembled WGS sequence"/>
</dbReference>
<name>A0ABD3PTS8_9STRA</name>
<evidence type="ECO:0000313" key="4">
    <source>
        <dbReference type="Proteomes" id="UP001530400"/>
    </source>
</evidence>
<evidence type="ECO:0000313" key="3">
    <source>
        <dbReference type="EMBL" id="KAL3791367.1"/>
    </source>
</evidence>
<feature type="region of interest" description="Disordered" evidence="1">
    <location>
        <begin position="124"/>
        <end position="143"/>
    </location>
</feature>
<proteinExistence type="predicted"/>
<feature type="domain" description="Chitin-binding type-2" evidence="2">
    <location>
        <begin position="152"/>
        <end position="210"/>
    </location>
</feature>
<reference evidence="3 4" key="1">
    <citation type="submission" date="2024-10" db="EMBL/GenBank/DDBJ databases">
        <title>Updated reference genomes for cyclostephanoid diatoms.</title>
        <authorList>
            <person name="Roberts W.R."/>
            <person name="Alverson A.J."/>
        </authorList>
    </citation>
    <scope>NUCLEOTIDE SEQUENCE [LARGE SCALE GENOMIC DNA]</scope>
    <source>
        <strain evidence="3 4">AJA010-31</strain>
    </source>
</reference>
<dbReference type="PROSITE" id="PS50940">
    <property type="entry name" value="CHIT_BIND_II"/>
    <property type="match status" value="2"/>
</dbReference>
<dbReference type="InterPro" id="IPR036508">
    <property type="entry name" value="Chitin-bd_dom_sf"/>
</dbReference>
<feature type="region of interest" description="Disordered" evidence="1">
    <location>
        <begin position="217"/>
        <end position="251"/>
    </location>
</feature>
<evidence type="ECO:0000259" key="2">
    <source>
        <dbReference type="PROSITE" id="PS50940"/>
    </source>
</evidence>
<sequence>MAGALHLEEDISMAPLLSTEGFFPRRRRRSRSQRAANLTTTVISITSLLLTTCPSTSAQCNPCAATTSGFAAVPFTGCRQYVTCENSQPSGFNQNCNPGLIFDENIKGCNWDYMVNCPPDPDGETCEPQGEGASNVDAEGETVKEGTPSCDIPLCDEGYSGTVVVPFTNCEQYVSCSNGVAGTPQTCSTGQMYSPQIYACNIASMVVCPPDPTCPPTAEPTSAPTITKEPKSPSPTEDIFDNPSAPIKNQTVIDPESFITPDLLEGIYVMDAHLDANKIMINRELFNGGRPLSSTASTFDYNSFKSSLHTMITTPIDNKSFYIGSSDHANGRVYGLVNIAAFLSQAVVDSIQHGSCDEVNTDLIEGILPISNACGQNSMDYQDRSTLCLASEEAYACNVELEMRATAEVVGASPPPFPCGPAKDYGGFTGYWDFVSETEIKDGPTANALGKTDVQGCCWWGRGVLHTRGICQYGKLNHFLGKKSADEGRPSMFPNVDFCLDPSAVCSNQQYPNMKWITGLFRWVMDIQTYYVEDFYYIDELVRFVDGGFSDWSFIHRVSGIVTQGCHKPPCFDGALFDGGLRKDMFVKTLKIFGLRVNAASESS</sequence>
<dbReference type="EMBL" id="JALLPJ020000466">
    <property type="protein sequence ID" value="KAL3791367.1"/>
    <property type="molecule type" value="Genomic_DNA"/>
</dbReference>
<dbReference type="Pfam" id="PF01607">
    <property type="entry name" value="CBM_14"/>
    <property type="match status" value="2"/>
</dbReference>
<keyword evidence="4" id="KW-1185">Reference proteome</keyword>
<accession>A0ABD3PTS8</accession>
<organism evidence="3 4">
    <name type="scientific">Cyclotella atomus</name>
    <dbReference type="NCBI Taxonomy" id="382360"/>
    <lineage>
        <taxon>Eukaryota</taxon>
        <taxon>Sar</taxon>
        <taxon>Stramenopiles</taxon>
        <taxon>Ochrophyta</taxon>
        <taxon>Bacillariophyta</taxon>
        <taxon>Coscinodiscophyceae</taxon>
        <taxon>Thalassiosirophycidae</taxon>
        <taxon>Stephanodiscales</taxon>
        <taxon>Stephanodiscaceae</taxon>
        <taxon>Cyclotella</taxon>
    </lineage>
</organism>
<dbReference type="SMART" id="SM00494">
    <property type="entry name" value="ChtBD2"/>
    <property type="match status" value="2"/>
</dbReference>
<comment type="caution">
    <text evidence="3">The sequence shown here is derived from an EMBL/GenBank/DDBJ whole genome shotgun (WGS) entry which is preliminary data.</text>
</comment>
<protein>
    <recommendedName>
        <fullName evidence="2">Chitin-binding type-2 domain-containing protein</fullName>
    </recommendedName>
</protein>